<sequence length="237" mass="27486">MLSHLVPTQICSTQNFLLKTSVRLVSRKYIRPHPRPYKRRWFEAAVAPVMPASRRLCPSVVEMKQQFERERNEVIFISYLYFVIMISIHQLLRLKGLEFRNYGNRIMQKAFEATPLETLNVLLIGSNCMLFGKNMQSLRTIVQECDKLAWIEPLAVVYDSKILSMQEVRELCMKKTFEENRSEAVNTFDGILMETSQLLDLPKTLTQQTLATLDGQFGELTGILEKIYSSEHTSTKK</sequence>
<dbReference type="OrthoDB" id="360689at2759"/>
<keyword evidence="4" id="KW-1185">Reference proteome</keyword>
<dbReference type="EMBL" id="UYRR01030993">
    <property type="protein sequence ID" value="VDK42726.1"/>
    <property type="molecule type" value="Genomic_DNA"/>
</dbReference>
<reference evidence="3 4" key="2">
    <citation type="submission" date="2018-11" db="EMBL/GenBank/DDBJ databases">
        <authorList>
            <consortium name="Pathogen Informatics"/>
        </authorList>
    </citation>
    <scope>NUCLEOTIDE SEQUENCE [LARGE SCALE GENOMIC DNA]</scope>
</reference>
<dbReference type="InterPro" id="IPR043141">
    <property type="entry name" value="Ribosomal_uL10-like_sf"/>
</dbReference>
<dbReference type="Gene3D" id="3.30.70.1730">
    <property type="match status" value="1"/>
</dbReference>
<evidence type="ECO:0000313" key="5">
    <source>
        <dbReference type="WBParaSite" id="ASIM_0001073501-mRNA-1"/>
    </source>
</evidence>
<evidence type="ECO:0000256" key="2">
    <source>
        <dbReference type="SAM" id="Phobius"/>
    </source>
</evidence>
<organism evidence="5">
    <name type="scientific">Anisakis simplex</name>
    <name type="common">Herring worm</name>
    <dbReference type="NCBI Taxonomy" id="6269"/>
    <lineage>
        <taxon>Eukaryota</taxon>
        <taxon>Metazoa</taxon>
        <taxon>Ecdysozoa</taxon>
        <taxon>Nematoda</taxon>
        <taxon>Chromadorea</taxon>
        <taxon>Rhabditida</taxon>
        <taxon>Spirurina</taxon>
        <taxon>Ascaridomorpha</taxon>
        <taxon>Ascaridoidea</taxon>
        <taxon>Anisakidae</taxon>
        <taxon>Anisakis</taxon>
        <taxon>Anisakis simplex complex</taxon>
    </lineage>
</organism>
<keyword evidence="2" id="KW-0812">Transmembrane</keyword>
<proteinExistence type="inferred from homology"/>
<dbReference type="SUPFAM" id="SSF160369">
    <property type="entry name" value="Ribosomal protein L10-like"/>
    <property type="match status" value="1"/>
</dbReference>
<dbReference type="AlphaFoldDB" id="A0A0M3JS12"/>
<name>A0A0M3JS12_ANISI</name>
<accession>A0A0M3JS12</accession>
<evidence type="ECO:0000256" key="1">
    <source>
        <dbReference type="ARBA" id="ARBA00008889"/>
    </source>
</evidence>
<protein>
    <submittedName>
        <fullName evidence="3 5">Uncharacterized protein</fullName>
    </submittedName>
</protein>
<comment type="similarity">
    <text evidence="1">Belongs to the universal ribosomal protein uL10 family.</text>
</comment>
<dbReference type="WBParaSite" id="ASIM_0001073501-mRNA-1">
    <property type="protein sequence ID" value="ASIM_0001073501-mRNA-1"/>
    <property type="gene ID" value="ASIM_0001073501"/>
</dbReference>
<feature type="transmembrane region" description="Helical" evidence="2">
    <location>
        <begin position="74"/>
        <end position="92"/>
    </location>
</feature>
<keyword evidence="2" id="KW-1133">Transmembrane helix</keyword>
<evidence type="ECO:0000313" key="4">
    <source>
        <dbReference type="Proteomes" id="UP000267096"/>
    </source>
</evidence>
<dbReference type="Proteomes" id="UP000267096">
    <property type="component" value="Unassembled WGS sequence"/>
</dbReference>
<reference evidence="5" key="1">
    <citation type="submission" date="2017-02" db="UniProtKB">
        <authorList>
            <consortium name="WormBaseParasite"/>
        </authorList>
    </citation>
    <scope>IDENTIFICATION</scope>
</reference>
<evidence type="ECO:0000313" key="3">
    <source>
        <dbReference type="EMBL" id="VDK42726.1"/>
    </source>
</evidence>
<keyword evidence="2" id="KW-0472">Membrane</keyword>
<gene>
    <name evidence="3" type="ORF">ASIM_LOCUS10293</name>
</gene>